<dbReference type="Proteomes" id="UP000694846">
    <property type="component" value="Unplaced"/>
</dbReference>
<feature type="region of interest" description="Disordered" evidence="1">
    <location>
        <begin position="126"/>
        <end position="164"/>
    </location>
</feature>
<dbReference type="Pfam" id="PF00498">
    <property type="entry name" value="FHA"/>
    <property type="match status" value="1"/>
</dbReference>
<feature type="region of interest" description="Disordered" evidence="1">
    <location>
        <begin position="1507"/>
        <end position="1639"/>
    </location>
</feature>
<evidence type="ECO:0000259" key="2">
    <source>
        <dbReference type="PROSITE" id="PS50006"/>
    </source>
</evidence>
<feature type="compositionally biased region" description="Basic and acidic residues" evidence="1">
    <location>
        <begin position="294"/>
        <end position="304"/>
    </location>
</feature>
<evidence type="ECO:0000313" key="3">
    <source>
        <dbReference type="Proteomes" id="UP000694846"/>
    </source>
</evidence>
<feature type="compositionally biased region" description="Polar residues" evidence="1">
    <location>
        <begin position="1696"/>
        <end position="1709"/>
    </location>
</feature>
<protein>
    <submittedName>
        <fullName evidence="4">Protein PFF0380w-like isoform X2</fullName>
    </submittedName>
</protein>
<feature type="compositionally biased region" description="Polar residues" evidence="1">
    <location>
        <begin position="1977"/>
        <end position="1988"/>
    </location>
</feature>
<dbReference type="PROSITE" id="PS50006">
    <property type="entry name" value="FHA_DOMAIN"/>
    <property type="match status" value="1"/>
</dbReference>
<evidence type="ECO:0000313" key="4">
    <source>
        <dbReference type="RefSeq" id="XP_025416037.1"/>
    </source>
</evidence>
<accession>A0A8B8FZ11</accession>
<sequence length="1996" mass="223199">MDCKKSQTYYGFILIKKGNGTICGRYPLTKKECIFGRAKNCDIKIFLENVSAHHCSVFFVDDKAYIRDKSMAGTTKVNGKKIGRNNFLLHHTDEIDIGGRKFVWEYAKSYIEPNYLSGKKTLTRNSLTSSKTPEHFSNQVNKPLVPKNDNKMTPVAGNIKTPSKTPSKTILSFNKTPIIVASTNMSKSSFDVLKNSLQKQTSSVTPQSEHQSVKSLVMVPGHNIPVMGDSKVTQRKSWVVTHTPNNSSSNGVHVLNRLSCERLKRDSTPEFNSSYHYADENVEFDSPEPPNMINDEHSTSSRAEGKAEDFYLDVTSESNIVDLHSDPEPQLGTSRRDTYSLDNVPVVVEQNTPAPRRSILKCSKTAKPNRSRSSCRMVQFARLPNTDSRIKISKNRLHSGSNFIVSNNQVIDTNHSDDSKKDVLFDAEEFDDDLDGVQPLDSSVSSLINSPILDISNLNKSSKRGSRGNKVMSLVNSIEKRANESSIHSIRASDLLSMSGSKHNNTSPESNTIVSENSISSRRINLENFFEAEDSLKKISCNENENTIQNTDKSLLKNTEIGLVNNSDLQKLSRNLDHELSSDHIDDDKIQVECSEQIHEKEILTINDETSNCVSLNINEVSKTVENEISTIDDEMLNNISEQAKEFVAAEKEILLINVEKRSNISECVEELSSVEKEISTIDDVMSNNISEQAEEFVAVEKEMSTFDDEMPNNISENVEEHSHVENEMSTIDDEMPNNISENVEELSHVEKEMSTIDDEIPNNITENDEELSLPEKEMSTIDDELPNNISENVEELSYVVNENSIVEIDCSSIGDETSSNVSRHIEEEEMSSSCNDEISNVSKNINESKSIKKYIQNNVSKLAKLPVNKEKDHFNKDNNLEHVQNLSGNKRKHSNVQNVLEIVKKPVNVKKSIINVPDSVVDTAEKCNEDLVQIDIQNSPGVTKKSFCSKKKHLDVQNVSEIVKKLINVTKVYSNSQNDVSKHFNLPIDQSSSIIAPFMPLVPNSSIDTIGATSFHLNENVSENNKLLEKDQTKSLKNNELSYVKKESSTENINNTIMNAIESQLSEIDSDKSTCSNFNEKETICVASLSSLNNEDTLLSNSIAVEGETDNIHLEINENVSLNSINSSSYIESLKDETATASNLITSVKDNINVTEVLTKTTNTENGTININNTNNLSSSLIRKSICHNNKSIELSEAIGLDILFINKDGSGSQNSVQNKTTIFSESKRSPITKKSLVLDKSNKLTKNTLNDDPQNNEISSAKTILCLSSDSKDLEHETSTNLEQTFDASIGKPKFESTPWNGSKSSKIIQPDLYADVSENNQQQRKRSRSITPLNDLEYWSQMMRDFNESVKKASYSESKINFNTCNQQSDKCKIATQLTNPLNRSIIKKTKATNSSPKNTPKSSNVSQRQSTRSKTKCTSSADVKKISKSQLLHPTIIIGRDDINKANNKLMMKDETKFTQKAIKSKSDIITTDSESECNSNNRKTSVKSLNISGISKITRTKRKLKSYTSPQKVLRSSENDKSPVQFSNVSSKRISTRNKKKSINQTLPKDILSSSSENENSSNSGKSSFKSSSVSSGRKKLSSPIRHTRRNLRTRMNKNESNKSIKKQTRSNTIDKDKSSKTSNPKVCPSESATELHAIRNSEYSLNNKSTEKDNILVKPKKKGSNIEINTRKNKVTEKSLKNKSPIMTRITRSNTTLIESNPSKLDKKNKTSSPVKDKSSEVVKTIQNSKSNKKGRSKRILPSEPINKYTSECESSDNEEIIENLHSVNNPTIKNKEKCIQSDNHLSLSSTKRNLRERVCETSNVIMQLSTRSRKRNADISPFSQPIAKSKKCNNSSKVASTTISCASKSPQNHLSTNTKRTRQISKITATQDFDNSTKETLTGSKKVEKSKSAEKTRAKKRVINSEDNSIDLAPSTRKIIKKETEKKLTRATSKNSNTDEAYNSTKVKFDKNVVKKSITPKTIKTRSTRHAVSQNKYSSPTPRVLRSRK</sequence>
<dbReference type="InterPro" id="IPR000253">
    <property type="entry name" value="FHA_dom"/>
</dbReference>
<dbReference type="RefSeq" id="XP_025416037.1">
    <property type="nucleotide sequence ID" value="XM_025560252.1"/>
</dbReference>
<feature type="compositionally biased region" description="Basic and acidic residues" evidence="1">
    <location>
        <begin position="1892"/>
        <end position="1903"/>
    </location>
</feature>
<dbReference type="OrthoDB" id="6288785at2759"/>
<feature type="region of interest" description="Disordered" evidence="1">
    <location>
        <begin position="281"/>
        <end position="304"/>
    </location>
</feature>
<feature type="region of interest" description="Disordered" evidence="1">
    <location>
        <begin position="1818"/>
        <end position="1840"/>
    </location>
</feature>
<feature type="compositionally biased region" description="Polar residues" evidence="1">
    <location>
        <begin position="1300"/>
        <end position="1310"/>
    </location>
</feature>
<feature type="domain" description="FHA" evidence="2">
    <location>
        <begin position="33"/>
        <end position="82"/>
    </location>
</feature>
<feature type="compositionally biased region" description="Polar residues" evidence="1">
    <location>
        <begin position="126"/>
        <end position="141"/>
    </location>
</feature>
<dbReference type="Gene3D" id="2.60.200.20">
    <property type="match status" value="1"/>
</dbReference>
<feature type="compositionally biased region" description="Polar residues" evidence="1">
    <location>
        <begin position="1527"/>
        <end position="1538"/>
    </location>
</feature>
<feature type="region of interest" description="Disordered" evidence="1">
    <location>
        <begin position="1295"/>
        <end position="1332"/>
    </location>
</feature>
<dbReference type="CDD" id="cd22673">
    <property type="entry name" value="FHA_Ki67"/>
    <property type="match status" value="1"/>
</dbReference>
<dbReference type="SMART" id="SM00240">
    <property type="entry name" value="FHA"/>
    <property type="match status" value="1"/>
</dbReference>
<gene>
    <name evidence="4" type="primary">LOC112687511</name>
</gene>
<feature type="region of interest" description="Disordered" evidence="1">
    <location>
        <begin position="1386"/>
        <end position="1427"/>
    </location>
</feature>
<feature type="compositionally biased region" description="Low complexity" evidence="1">
    <location>
        <begin position="1558"/>
        <end position="1581"/>
    </location>
</feature>
<feature type="compositionally biased region" description="Polar residues" evidence="1">
    <location>
        <begin position="1409"/>
        <end position="1425"/>
    </location>
</feature>
<dbReference type="InterPro" id="IPR008984">
    <property type="entry name" value="SMAD_FHA_dom_sf"/>
</dbReference>
<organism evidence="3 4">
    <name type="scientific">Sipha flava</name>
    <name type="common">yellow sugarcane aphid</name>
    <dbReference type="NCBI Taxonomy" id="143950"/>
    <lineage>
        <taxon>Eukaryota</taxon>
        <taxon>Metazoa</taxon>
        <taxon>Ecdysozoa</taxon>
        <taxon>Arthropoda</taxon>
        <taxon>Hexapoda</taxon>
        <taxon>Insecta</taxon>
        <taxon>Pterygota</taxon>
        <taxon>Neoptera</taxon>
        <taxon>Paraneoptera</taxon>
        <taxon>Hemiptera</taxon>
        <taxon>Sternorrhyncha</taxon>
        <taxon>Aphidomorpha</taxon>
        <taxon>Aphidoidea</taxon>
        <taxon>Aphididae</taxon>
        <taxon>Sipha</taxon>
    </lineage>
</organism>
<feature type="compositionally biased region" description="Basic residues" evidence="1">
    <location>
        <begin position="1582"/>
        <end position="1601"/>
    </location>
</feature>
<name>A0A8B8FZ11_9HEMI</name>
<feature type="region of interest" description="Disordered" evidence="1">
    <location>
        <begin position="1886"/>
        <end position="1907"/>
    </location>
</feature>
<reference evidence="4" key="1">
    <citation type="submission" date="2025-08" db="UniProtKB">
        <authorList>
            <consortium name="RefSeq"/>
        </authorList>
    </citation>
    <scope>IDENTIFICATION</scope>
    <source>
        <tissue evidence="4">Whole body</tissue>
    </source>
</reference>
<proteinExistence type="predicted"/>
<feature type="region of interest" description="Disordered" evidence="1">
    <location>
        <begin position="1658"/>
        <end position="1758"/>
    </location>
</feature>
<evidence type="ECO:0000256" key="1">
    <source>
        <dbReference type="SAM" id="MobiDB-lite"/>
    </source>
</evidence>
<keyword evidence="3" id="KW-1185">Reference proteome</keyword>
<feature type="compositionally biased region" description="Low complexity" evidence="1">
    <location>
        <begin position="1396"/>
        <end position="1408"/>
    </location>
</feature>
<feature type="region of interest" description="Disordered" evidence="1">
    <location>
        <begin position="1967"/>
        <end position="1996"/>
    </location>
</feature>
<dbReference type="GeneID" id="112687511"/>
<feature type="compositionally biased region" description="Basic and acidic residues" evidence="1">
    <location>
        <begin position="1710"/>
        <end position="1727"/>
    </location>
</feature>
<dbReference type="SUPFAM" id="SSF49879">
    <property type="entry name" value="SMAD/FHA domain"/>
    <property type="match status" value="1"/>
</dbReference>